<keyword evidence="2" id="KW-1185">Reference proteome</keyword>
<evidence type="ECO:0000313" key="2">
    <source>
        <dbReference type="Proteomes" id="UP000236621"/>
    </source>
</evidence>
<organism evidence="1 2">
    <name type="scientific">Tolypocladium capitatum</name>
    <dbReference type="NCBI Taxonomy" id="45235"/>
    <lineage>
        <taxon>Eukaryota</taxon>
        <taxon>Fungi</taxon>
        <taxon>Dikarya</taxon>
        <taxon>Ascomycota</taxon>
        <taxon>Pezizomycotina</taxon>
        <taxon>Sordariomycetes</taxon>
        <taxon>Hypocreomycetidae</taxon>
        <taxon>Hypocreales</taxon>
        <taxon>Ophiocordycipitaceae</taxon>
        <taxon>Tolypocladium</taxon>
    </lineage>
</organism>
<accession>A0A2K3QE36</accession>
<dbReference type="Proteomes" id="UP000236621">
    <property type="component" value="Unassembled WGS sequence"/>
</dbReference>
<reference evidence="1 2" key="1">
    <citation type="submission" date="2017-08" db="EMBL/GenBank/DDBJ databases">
        <title>Harnessing the power of phylogenomics to disentangle the directionality and signatures of interkingdom host jumping in the parasitic fungal genus Tolypocladium.</title>
        <authorList>
            <person name="Quandt C.A."/>
            <person name="Patterson W."/>
            <person name="Spatafora J.W."/>
        </authorList>
    </citation>
    <scope>NUCLEOTIDE SEQUENCE [LARGE SCALE GENOMIC DNA]</scope>
    <source>
        <strain evidence="1 2">CBS 113982</strain>
    </source>
</reference>
<dbReference type="OrthoDB" id="15735at2759"/>
<name>A0A2K3QE36_9HYPO</name>
<dbReference type="Gene3D" id="3.30.450.40">
    <property type="match status" value="1"/>
</dbReference>
<sequence>MISRTDDMVHADASNFADGVTKDDAYEQVLLQAEGLFTGQRNWVW</sequence>
<protein>
    <submittedName>
        <fullName evidence="1">GAF domain nucleotide-binding protein</fullName>
    </submittedName>
</protein>
<evidence type="ECO:0000313" key="1">
    <source>
        <dbReference type="EMBL" id="PNY25787.1"/>
    </source>
</evidence>
<dbReference type="EMBL" id="NRSZ01000664">
    <property type="protein sequence ID" value="PNY25787.1"/>
    <property type="molecule type" value="Genomic_DNA"/>
</dbReference>
<proteinExistence type="predicted"/>
<gene>
    <name evidence="1" type="ORF">TCAP_04267</name>
</gene>
<comment type="caution">
    <text evidence="1">The sequence shown here is derived from an EMBL/GenBank/DDBJ whole genome shotgun (WGS) entry which is preliminary data.</text>
</comment>
<dbReference type="AlphaFoldDB" id="A0A2K3QE36"/>
<dbReference type="InterPro" id="IPR029016">
    <property type="entry name" value="GAF-like_dom_sf"/>
</dbReference>